<dbReference type="Proteomes" id="UP000325645">
    <property type="component" value="Unassembled WGS sequence"/>
</dbReference>
<organism evidence="1 2">
    <name type="scientific">Pseudomonas fluorescens</name>
    <dbReference type="NCBI Taxonomy" id="294"/>
    <lineage>
        <taxon>Bacteria</taxon>
        <taxon>Pseudomonadati</taxon>
        <taxon>Pseudomonadota</taxon>
        <taxon>Gammaproteobacteria</taxon>
        <taxon>Pseudomonadales</taxon>
        <taxon>Pseudomonadaceae</taxon>
        <taxon>Pseudomonas</taxon>
    </lineage>
</organism>
<dbReference type="AlphaFoldDB" id="A0A5E7WRD0"/>
<gene>
    <name evidence="1" type="ORF">PS943_05586</name>
</gene>
<evidence type="ECO:0000313" key="1">
    <source>
        <dbReference type="EMBL" id="VVQ38049.1"/>
    </source>
</evidence>
<reference evidence="1 2" key="1">
    <citation type="submission" date="2019-09" db="EMBL/GenBank/DDBJ databases">
        <authorList>
            <person name="Chandra G."/>
            <person name="Truman W A."/>
        </authorList>
    </citation>
    <scope>NUCLEOTIDE SEQUENCE [LARGE SCALE GENOMIC DNA]</scope>
    <source>
        <strain evidence="1">PS943</strain>
    </source>
</reference>
<proteinExistence type="predicted"/>
<dbReference type="EMBL" id="CABVJH010000014">
    <property type="protein sequence ID" value="VVQ38049.1"/>
    <property type="molecule type" value="Genomic_DNA"/>
</dbReference>
<sequence length="38" mass="4523">MRLQIVPNKLTNDLRGRQILRCAQFFKCFFLDGINEHS</sequence>
<accession>A0A5E7WRD0</accession>
<evidence type="ECO:0000313" key="2">
    <source>
        <dbReference type="Proteomes" id="UP000325645"/>
    </source>
</evidence>
<protein>
    <submittedName>
        <fullName evidence="1">Uncharacterized protein</fullName>
    </submittedName>
</protein>
<name>A0A5E7WRD0_PSEFL</name>